<evidence type="ECO:0000313" key="2">
    <source>
        <dbReference type="Proteomes" id="UP000187408"/>
    </source>
</evidence>
<protein>
    <recommendedName>
        <fullName evidence="3">C_GCAxxG_C_C family protein</fullName>
    </recommendedName>
</protein>
<dbReference type="InterPro" id="IPR036280">
    <property type="entry name" value="Multihaem_cyt_sf"/>
</dbReference>
<dbReference type="OrthoDB" id="12960at2"/>
<dbReference type="Proteomes" id="UP000187408">
    <property type="component" value="Unassembled WGS sequence"/>
</dbReference>
<dbReference type="EMBL" id="MOEN01000039">
    <property type="protein sequence ID" value="OMH39912.1"/>
    <property type="molecule type" value="Genomic_DNA"/>
</dbReference>
<comment type="caution">
    <text evidence="1">The sequence shown here is derived from an EMBL/GenBank/DDBJ whole genome shotgun (WGS) entry which is preliminary data.</text>
</comment>
<reference evidence="1 2" key="1">
    <citation type="submission" date="2016-10" db="EMBL/GenBank/DDBJ databases">
        <title>Genome sequence of a sulfur-reducing bacterium Desulfurobacterium indicum K6013.</title>
        <authorList>
            <person name="Cao J."/>
            <person name="Shao Z."/>
            <person name="Alain K."/>
            <person name="Jebbar M."/>
        </authorList>
    </citation>
    <scope>NUCLEOTIDE SEQUENCE [LARGE SCALE GENOMIC DNA]</scope>
    <source>
        <strain evidence="1 2">K6013</strain>
    </source>
</reference>
<organism evidence="1 2">
    <name type="scientific">Desulfurobacterium indicum</name>
    <dbReference type="NCBI Taxonomy" id="1914305"/>
    <lineage>
        <taxon>Bacteria</taxon>
        <taxon>Pseudomonadati</taxon>
        <taxon>Aquificota</taxon>
        <taxon>Aquificia</taxon>
        <taxon>Desulfurobacteriales</taxon>
        <taxon>Desulfurobacteriaceae</taxon>
        <taxon>Desulfurobacterium</taxon>
    </lineage>
</organism>
<evidence type="ECO:0008006" key="3">
    <source>
        <dbReference type="Google" id="ProtNLM"/>
    </source>
</evidence>
<keyword evidence="2" id="KW-1185">Reference proteome</keyword>
<name>A0A1R1MJB7_9BACT</name>
<dbReference type="AlphaFoldDB" id="A0A1R1MJB7"/>
<dbReference type="RefSeq" id="WP_076713583.1">
    <property type="nucleotide sequence ID" value="NZ_MOEN01000039.1"/>
</dbReference>
<gene>
    <name evidence="1" type="ORF">BLW93_08065</name>
</gene>
<dbReference type="SUPFAM" id="SSF48695">
    <property type="entry name" value="Multiheme cytochromes"/>
    <property type="match status" value="1"/>
</dbReference>
<dbReference type="Pfam" id="PF09719">
    <property type="entry name" value="C_GCAxxG_C_C"/>
    <property type="match status" value="1"/>
</dbReference>
<sequence>MRYVELEPAEVALKAFNYFPKLKCAESVFKAIIETLAGKVGEPYKSIPSYIMSYGKAGIYAWDGTCGAVNGACAAISTVLEGDDSKVKPLVDELLKFFLSEMQPAFAPYDVNPVKVSLPGLTCGGMVFRLIKKEHAGFDDEKRVVFCKSITYTAAYKAVELMNEFLKSQK</sequence>
<proteinExistence type="predicted"/>
<dbReference type="STRING" id="1914305.BLW93_08065"/>
<evidence type="ECO:0000313" key="1">
    <source>
        <dbReference type="EMBL" id="OMH39912.1"/>
    </source>
</evidence>
<accession>A0A1R1MJB7</accession>
<dbReference type="InterPro" id="IPR010181">
    <property type="entry name" value="CGCAxxGCC_motif"/>
</dbReference>